<accession>A0A843V8F4</accession>
<reference evidence="14" key="1">
    <citation type="submission" date="2017-07" db="EMBL/GenBank/DDBJ databases">
        <title>Taro Niue Genome Assembly and Annotation.</title>
        <authorList>
            <person name="Atibalentja N."/>
            <person name="Keating K."/>
            <person name="Fields C.J."/>
        </authorList>
    </citation>
    <scope>NUCLEOTIDE SEQUENCE</scope>
    <source>
        <strain evidence="14">Niue_2</strain>
        <tissue evidence="14">Leaf</tissue>
    </source>
</reference>
<dbReference type="PIRSF" id="PIRSF001060">
    <property type="entry name" value="Endochitinase"/>
    <property type="match status" value="1"/>
</dbReference>
<feature type="disulfide bond" evidence="11">
    <location>
        <begin position="57"/>
        <end position="65"/>
    </location>
</feature>
<dbReference type="InterPro" id="IPR023346">
    <property type="entry name" value="Lysozyme-like_dom_sf"/>
</dbReference>
<dbReference type="OrthoDB" id="5985073at2759"/>
<dbReference type="SUPFAM" id="SSF53955">
    <property type="entry name" value="Lysozyme-like"/>
    <property type="match status" value="1"/>
</dbReference>
<keyword evidence="15" id="KW-1185">Reference proteome</keyword>
<dbReference type="Proteomes" id="UP000652761">
    <property type="component" value="Unassembled WGS sequence"/>
</dbReference>
<keyword evidence="4" id="KW-0378">Hydrolase</keyword>
<evidence type="ECO:0000256" key="9">
    <source>
        <dbReference type="ARBA" id="ARBA00023295"/>
    </source>
</evidence>
<dbReference type="InterPro" id="IPR016283">
    <property type="entry name" value="Glyco_hydro_19"/>
</dbReference>
<dbReference type="PROSITE" id="PS00774">
    <property type="entry name" value="CHITINASE_19_2"/>
    <property type="match status" value="1"/>
</dbReference>
<evidence type="ECO:0000256" key="12">
    <source>
        <dbReference type="SAM" id="SignalP"/>
    </source>
</evidence>
<gene>
    <name evidence="14" type="ORF">Taro_020409</name>
</gene>
<dbReference type="GO" id="GO:0008843">
    <property type="term" value="F:endochitinase activity"/>
    <property type="evidence" value="ECO:0007669"/>
    <property type="project" value="UniProtKB-EC"/>
</dbReference>
<feature type="chain" id="PRO_5033021639" description="chitinase" evidence="12">
    <location>
        <begin position="23"/>
        <end position="214"/>
    </location>
</feature>
<dbReference type="FunFam" id="3.30.20.10:FF:000001">
    <property type="entry name" value="Endochitinase (Chitinase)"/>
    <property type="match status" value="1"/>
</dbReference>
<dbReference type="Gene3D" id="1.10.530.10">
    <property type="match status" value="1"/>
</dbReference>
<keyword evidence="12" id="KW-0732">Signal</keyword>
<keyword evidence="8" id="KW-0119">Carbohydrate metabolism</keyword>
<evidence type="ECO:0000256" key="2">
    <source>
        <dbReference type="ARBA" id="ARBA00009373"/>
    </source>
</evidence>
<feature type="disulfide bond" evidence="11">
    <location>
        <begin position="165"/>
        <end position="197"/>
    </location>
</feature>
<proteinExistence type="inferred from homology"/>
<dbReference type="CDD" id="cd00325">
    <property type="entry name" value="chitinase_GH19"/>
    <property type="match status" value="1"/>
</dbReference>
<feature type="signal peptide" evidence="12">
    <location>
        <begin position="1"/>
        <end position="22"/>
    </location>
</feature>
<evidence type="ECO:0000256" key="7">
    <source>
        <dbReference type="ARBA" id="ARBA00023157"/>
    </source>
</evidence>
<dbReference type="AlphaFoldDB" id="A0A843V8F4"/>
<dbReference type="Pfam" id="PF00182">
    <property type="entry name" value="Glyco_hydro_19"/>
    <property type="match status" value="1"/>
</dbReference>
<dbReference type="EC" id="3.2.1.14" evidence="3"/>
<evidence type="ECO:0000259" key="13">
    <source>
        <dbReference type="PROSITE" id="PS00774"/>
    </source>
</evidence>
<comment type="caution">
    <text evidence="14">The sequence shown here is derived from an EMBL/GenBank/DDBJ whole genome shotgun (WGS) entry which is preliminary data.</text>
</comment>
<evidence type="ECO:0000256" key="5">
    <source>
        <dbReference type="ARBA" id="ARBA00022821"/>
    </source>
</evidence>
<dbReference type="Gene3D" id="3.30.20.10">
    <property type="entry name" value="Endochitinase, domain 2"/>
    <property type="match status" value="1"/>
</dbReference>
<keyword evidence="5" id="KW-0611">Plant defense</keyword>
<evidence type="ECO:0000256" key="1">
    <source>
        <dbReference type="ARBA" id="ARBA00000822"/>
    </source>
</evidence>
<dbReference type="GO" id="GO:0016998">
    <property type="term" value="P:cell wall macromolecule catabolic process"/>
    <property type="evidence" value="ECO:0007669"/>
    <property type="project" value="InterPro"/>
</dbReference>
<comment type="catalytic activity">
    <reaction evidence="1">
        <text>Random endo-hydrolysis of N-acetyl-beta-D-glucosaminide (1-&gt;4)-beta-linkages in chitin and chitodextrins.</text>
        <dbReference type="EC" id="3.2.1.14"/>
    </reaction>
</comment>
<dbReference type="InterPro" id="IPR000726">
    <property type="entry name" value="Glyco_hydro_19_cat"/>
</dbReference>
<dbReference type="PANTHER" id="PTHR22595:SF79">
    <property type="entry name" value="CHITINASE 12"/>
    <property type="match status" value="1"/>
</dbReference>
<evidence type="ECO:0000256" key="3">
    <source>
        <dbReference type="ARBA" id="ARBA00012729"/>
    </source>
</evidence>
<dbReference type="PANTHER" id="PTHR22595">
    <property type="entry name" value="CHITINASE-RELATED"/>
    <property type="match status" value="1"/>
</dbReference>
<sequence>MGKLYALLAVGLACALLESSLAEQCGYQVGGWWEGAADGPYTWGYCFKEDAVKLDYCVHSRPWPCVPGKQYYGRGPLKLYFNYNYGAAGEAIGVDLLNNPELVVADPVIAFKTAIWFWMTPAESAKPSCHDAITGGWTPSAADQAAGRVPGFGVTTNILNGAWECGHGSTQEDKDREGFYITYCPILGTSPGMNIDCDAQLPFGWSDKPVHLPK</sequence>
<keyword evidence="9" id="KW-0326">Glycosidase</keyword>
<keyword evidence="6" id="KW-0146">Chitin degradation</keyword>
<evidence type="ECO:0000256" key="4">
    <source>
        <dbReference type="ARBA" id="ARBA00022801"/>
    </source>
</evidence>
<keyword evidence="10" id="KW-0624">Polysaccharide degradation</keyword>
<organism evidence="14 15">
    <name type="scientific">Colocasia esculenta</name>
    <name type="common">Wild taro</name>
    <name type="synonym">Arum esculentum</name>
    <dbReference type="NCBI Taxonomy" id="4460"/>
    <lineage>
        <taxon>Eukaryota</taxon>
        <taxon>Viridiplantae</taxon>
        <taxon>Streptophyta</taxon>
        <taxon>Embryophyta</taxon>
        <taxon>Tracheophyta</taxon>
        <taxon>Spermatophyta</taxon>
        <taxon>Magnoliopsida</taxon>
        <taxon>Liliopsida</taxon>
        <taxon>Araceae</taxon>
        <taxon>Aroideae</taxon>
        <taxon>Colocasieae</taxon>
        <taxon>Colocasia</taxon>
    </lineage>
</organism>
<evidence type="ECO:0000256" key="11">
    <source>
        <dbReference type="PIRSR" id="PIRSR001060-2"/>
    </source>
</evidence>
<keyword evidence="7 11" id="KW-1015">Disulfide bond</keyword>
<evidence type="ECO:0000313" key="15">
    <source>
        <dbReference type="Proteomes" id="UP000652761"/>
    </source>
</evidence>
<evidence type="ECO:0000256" key="6">
    <source>
        <dbReference type="ARBA" id="ARBA00023024"/>
    </source>
</evidence>
<feature type="domain" description="Glycoside hydrolase family 19 catalytic" evidence="13">
    <location>
        <begin position="109"/>
        <end position="119"/>
    </location>
</feature>
<dbReference type="EMBL" id="NMUH01001011">
    <property type="protein sequence ID" value="MQL87869.1"/>
    <property type="molecule type" value="Genomic_DNA"/>
</dbReference>
<evidence type="ECO:0000313" key="14">
    <source>
        <dbReference type="EMBL" id="MQL87869.1"/>
    </source>
</evidence>
<evidence type="ECO:0000256" key="10">
    <source>
        <dbReference type="ARBA" id="ARBA00023326"/>
    </source>
</evidence>
<protein>
    <recommendedName>
        <fullName evidence="3">chitinase</fullName>
        <ecNumber evidence="3">3.2.1.14</ecNumber>
    </recommendedName>
</protein>
<name>A0A843V8F4_COLES</name>
<comment type="similarity">
    <text evidence="2">Belongs to the glycosyl hydrolase 19 family. Chitinase class I subfamily.</text>
</comment>
<dbReference type="GO" id="GO:0006032">
    <property type="term" value="P:chitin catabolic process"/>
    <property type="evidence" value="ECO:0007669"/>
    <property type="project" value="UniProtKB-KW"/>
</dbReference>
<dbReference type="GO" id="GO:0000272">
    <property type="term" value="P:polysaccharide catabolic process"/>
    <property type="evidence" value="ECO:0007669"/>
    <property type="project" value="UniProtKB-KW"/>
</dbReference>
<dbReference type="GO" id="GO:0050832">
    <property type="term" value="P:defense response to fungus"/>
    <property type="evidence" value="ECO:0007669"/>
    <property type="project" value="UniProtKB-ARBA"/>
</dbReference>
<evidence type="ECO:0000256" key="8">
    <source>
        <dbReference type="ARBA" id="ARBA00023277"/>
    </source>
</evidence>